<dbReference type="OrthoDB" id="2678312at2759"/>
<evidence type="ECO:0000313" key="3">
    <source>
        <dbReference type="Proteomes" id="UP000054018"/>
    </source>
</evidence>
<dbReference type="AlphaFoldDB" id="A0A0C9YV97"/>
<accession>A0A0C9YV97</accession>
<feature type="compositionally biased region" description="Low complexity" evidence="1">
    <location>
        <begin position="279"/>
        <end position="302"/>
    </location>
</feature>
<evidence type="ECO:0000313" key="2">
    <source>
        <dbReference type="EMBL" id="KIK14082.1"/>
    </source>
</evidence>
<gene>
    <name evidence="2" type="ORF">PISMIDRAFT_17543</name>
</gene>
<keyword evidence="3" id="KW-1185">Reference proteome</keyword>
<dbReference type="EMBL" id="KN833956">
    <property type="protein sequence ID" value="KIK14082.1"/>
    <property type="molecule type" value="Genomic_DNA"/>
</dbReference>
<feature type="region of interest" description="Disordered" evidence="1">
    <location>
        <begin position="271"/>
        <end position="339"/>
    </location>
</feature>
<evidence type="ECO:0000256" key="1">
    <source>
        <dbReference type="SAM" id="MobiDB-lite"/>
    </source>
</evidence>
<proteinExistence type="predicted"/>
<dbReference type="HOGENOM" id="CLU_016057_2_0_1"/>
<reference evidence="3" key="2">
    <citation type="submission" date="2015-01" db="EMBL/GenBank/DDBJ databases">
        <title>Evolutionary Origins and Diversification of the Mycorrhizal Mutualists.</title>
        <authorList>
            <consortium name="DOE Joint Genome Institute"/>
            <consortium name="Mycorrhizal Genomics Consortium"/>
            <person name="Kohler A."/>
            <person name="Kuo A."/>
            <person name="Nagy L.G."/>
            <person name="Floudas D."/>
            <person name="Copeland A."/>
            <person name="Barry K.W."/>
            <person name="Cichocki N."/>
            <person name="Veneault-Fourrey C."/>
            <person name="LaButti K."/>
            <person name="Lindquist E.A."/>
            <person name="Lipzen A."/>
            <person name="Lundell T."/>
            <person name="Morin E."/>
            <person name="Murat C."/>
            <person name="Riley R."/>
            <person name="Ohm R."/>
            <person name="Sun H."/>
            <person name="Tunlid A."/>
            <person name="Henrissat B."/>
            <person name="Grigoriev I.V."/>
            <person name="Hibbett D.S."/>
            <person name="Martin F."/>
        </authorList>
    </citation>
    <scope>NUCLEOTIDE SEQUENCE [LARGE SCALE GENOMIC DNA]</scope>
    <source>
        <strain evidence="3">441</strain>
    </source>
</reference>
<protein>
    <submittedName>
        <fullName evidence="2">Uncharacterized protein</fullName>
    </submittedName>
</protein>
<sequence>MSLMQAYELSLRNRPGDGRCGAFDARVLAKYNDHWITSPSAEYVPQPFIFEGARVEPLRDGRFSHIDCFQWPQLHAECYVWSACIPRKSAYQDDPMWKWLWWNVTQSAEDFVLEGGSAFKVGRIHADKWKLLETAYNRLDAWAQDWIQKKSPLRRPSEGRCMVVVMPTESSASEDVFGMLDYLQTVLPPADGTFIDGFDRWIGAFTTDPEEYMKVIKEVEVTCPDDIVTDPEEFEVGQVLKWKGGWCYPGDARHLHTRDTPVIGLEQFARPWPEPSARSNNSAMASTPSSTSPAALNAASSSGENSSTGAVRTERSRQRTKPYRPAGSTPRAKPAIIPNPDLWEDINDPAIPPAMSVWHAALKDVVKDVKRVRPNVPKVAYFFPNPVLFVRGESSDRRQRYMRNWLVSRAGWISRLSASDVSPVSPRSWRDFLNTIPERFSATFSGEQQREAAAFFGPELIRVQHDIPSHVQFRDLSICIADLASIDQLTKSKILWDLYEHNFRFELVALGHMLMPGLSSNREPEWLDLVRQLFPGDSELTMCAEPFPTQNQGLGSSDP</sequence>
<dbReference type="Proteomes" id="UP000054018">
    <property type="component" value="Unassembled WGS sequence"/>
</dbReference>
<name>A0A0C9YV97_9AGAM</name>
<organism evidence="2 3">
    <name type="scientific">Pisolithus microcarpus 441</name>
    <dbReference type="NCBI Taxonomy" id="765257"/>
    <lineage>
        <taxon>Eukaryota</taxon>
        <taxon>Fungi</taxon>
        <taxon>Dikarya</taxon>
        <taxon>Basidiomycota</taxon>
        <taxon>Agaricomycotina</taxon>
        <taxon>Agaricomycetes</taxon>
        <taxon>Agaricomycetidae</taxon>
        <taxon>Boletales</taxon>
        <taxon>Sclerodermatineae</taxon>
        <taxon>Pisolithaceae</taxon>
        <taxon>Pisolithus</taxon>
    </lineage>
</organism>
<reference evidence="2 3" key="1">
    <citation type="submission" date="2014-04" db="EMBL/GenBank/DDBJ databases">
        <authorList>
            <consortium name="DOE Joint Genome Institute"/>
            <person name="Kuo A."/>
            <person name="Kohler A."/>
            <person name="Costa M.D."/>
            <person name="Nagy L.G."/>
            <person name="Floudas D."/>
            <person name="Copeland A."/>
            <person name="Barry K.W."/>
            <person name="Cichocki N."/>
            <person name="Veneault-Fourrey C."/>
            <person name="LaButti K."/>
            <person name="Lindquist E.A."/>
            <person name="Lipzen A."/>
            <person name="Lundell T."/>
            <person name="Morin E."/>
            <person name="Murat C."/>
            <person name="Sun H."/>
            <person name="Tunlid A."/>
            <person name="Henrissat B."/>
            <person name="Grigoriev I.V."/>
            <person name="Hibbett D.S."/>
            <person name="Martin F."/>
            <person name="Nordberg H.P."/>
            <person name="Cantor M.N."/>
            <person name="Hua S.X."/>
        </authorList>
    </citation>
    <scope>NUCLEOTIDE SEQUENCE [LARGE SCALE GENOMIC DNA]</scope>
    <source>
        <strain evidence="2 3">441</strain>
    </source>
</reference>